<keyword evidence="5 7" id="KW-0450">Lipoyl</keyword>
<dbReference type="Pfam" id="PF00364">
    <property type="entry name" value="Biotin_lipoyl"/>
    <property type="match status" value="2"/>
</dbReference>
<keyword evidence="4 7" id="KW-0808">Transferase</keyword>
<dbReference type="PANTHER" id="PTHR43178">
    <property type="entry name" value="DIHYDROLIPOAMIDE ACETYLTRANSFERASE COMPONENT OF PYRUVATE DEHYDROGENASE COMPLEX"/>
    <property type="match status" value="1"/>
</dbReference>
<dbReference type="PROSITE" id="PS50968">
    <property type="entry name" value="BIOTINYL_LIPOYL"/>
    <property type="match status" value="2"/>
</dbReference>
<keyword evidence="12" id="KW-1185">Reference proteome</keyword>
<dbReference type="eggNOG" id="COG0508">
    <property type="taxonomic scope" value="Bacteria"/>
</dbReference>
<dbReference type="SUPFAM" id="SSF47005">
    <property type="entry name" value="Peripheral subunit-binding domain of 2-oxo acid dehydrogenase complex"/>
    <property type="match status" value="1"/>
</dbReference>
<evidence type="ECO:0000256" key="4">
    <source>
        <dbReference type="ARBA" id="ARBA00022679"/>
    </source>
</evidence>
<evidence type="ECO:0000259" key="10">
    <source>
        <dbReference type="PROSITE" id="PS51826"/>
    </source>
</evidence>
<keyword evidence="6 7" id="KW-0012">Acyltransferase</keyword>
<dbReference type="PANTHER" id="PTHR43178:SF5">
    <property type="entry name" value="LIPOAMIDE ACYLTRANSFERASE COMPONENT OF BRANCHED-CHAIN ALPHA-KETO ACID DEHYDROGENASE COMPLEX, MITOCHONDRIAL"/>
    <property type="match status" value="1"/>
</dbReference>
<protein>
    <recommendedName>
        <fullName evidence="7">Dihydrolipoamide acetyltransferase component of pyruvate dehydrogenase complex</fullName>
        <ecNumber evidence="7">2.3.1.-</ecNumber>
    </recommendedName>
</protein>
<gene>
    <name evidence="11" type="ordered locus">Acid345_4350</name>
</gene>
<dbReference type="InterPro" id="IPR036625">
    <property type="entry name" value="E3-bd_dom_sf"/>
</dbReference>
<evidence type="ECO:0000256" key="8">
    <source>
        <dbReference type="SAM" id="MobiDB-lite"/>
    </source>
</evidence>
<dbReference type="InterPro" id="IPR000089">
    <property type="entry name" value="Biotin_lipoyl"/>
</dbReference>
<dbReference type="OrthoDB" id="9805770at2"/>
<dbReference type="CDD" id="cd06849">
    <property type="entry name" value="lipoyl_domain"/>
    <property type="match status" value="2"/>
</dbReference>
<comment type="cofactor">
    <cofactor evidence="1 7">
        <name>(R)-lipoate</name>
        <dbReference type="ChEBI" id="CHEBI:83088"/>
    </cofactor>
</comment>
<dbReference type="GO" id="GO:0005737">
    <property type="term" value="C:cytoplasm"/>
    <property type="evidence" value="ECO:0007669"/>
    <property type="project" value="TreeGrafter"/>
</dbReference>
<dbReference type="PROSITE" id="PS00189">
    <property type="entry name" value="LIPOYL"/>
    <property type="match status" value="2"/>
</dbReference>
<evidence type="ECO:0000256" key="5">
    <source>
        <dbReference type="ARBA" id="ARBA00022823"/>
    </source>
</evidence>
<comment type="subunit">
    <text evidence="3">Forms a 24-polypeptide structural core with octahedral symmetry.</text>
</comment>
<comment type="similarity">
    <text evidence="2 7">Belongs to the 2-oxoacid dehydrogenase family.</text>
</comment>
<dbReference type="InterPro" id="IPR001078">
    <property type="entry name" value="2-oxoacid_DH_actylTfrase"/>
</dbReference>
<dbReference type="STRING" id="204669.Acid345_4350"/>
<dbReference type="RefSeq" id="WP_011525147.1">
    <property type="nucleotide sequence ID" value="NC_008009.1"/>
</dbReference>
<dbReference type="NCBIfam" id="TIGR02927">
    <property type="entry name" value="SucB_Actino"/>
    <property type="match status" value="1"/>
</dbReference>
<dbReference type="InterPro" id="IPR011053">
    <property type="entry name" value="Single_hybrid_motif"/>
</dbReference>
<dbReference type="SUPFAM" id="SSF51230">
    <property type="entry name" value="Single hybrid motif"/>
    <property type="match status" value="2"/>
</dbReference>
<feature type="compositionally biased region" description="Low complexity" evidence="8">
    <location>
        <begin position="103"/>
        <end position="121"/>
    </location>
</feature>
<feature type="region of interest" description="Disordered" evidence="8">
    <location>
        <begin position="84"/>
        <end position="124"/>
    </location>
</feature>
<feature type="compositionally biased region" description="Pro residues" evidence="8">
    <location>
        <begin position="214"/>
        <end position="225"/>
    </location>
</feature>
<dbReference type="Gene3D" id="4.10.320.10">
    <property type="entry name" value="E3-binding domain"/>
    <property type="match status" value="1"/>
</dbReference>
<dbReference type="GO" id="GO:0016407">
    <property type="term" value="F:acetyltransferase activity"/>
    <property type="evidence" value="ECO:0007669"/>
    <property type="project" value="TreeGrafter"/>
</dbReference>
<feature type="domain" description="Lipoyl-binding" evidence="9">
    <location>
        <begin position="2"/>
        <end position="77"/>
    </location>
</feature>
<evidence type="ECO:0000256" key="7">
    <source>
        <dbReference type="RuleBase" id="RU003423"/>
    </source>
</evidence>
<dbReference type="HOGENOM" id="CLU_016733_10_1_0"/>
<dbReference type="AlphaFoldDB" id="Q1IIF0"/>
<reference evidence="11 12" key="1">
    <citation type="journal article" date="2009" name="Appl. Environ. Microbiol.">
        <title>Three genomes from the phylum Acidobacteria provide insight into the lifestyles of these microorganisms in soils.</title>
        <authorList>
            <person name="Ward N.L."/>
            <person name="Challacombe J.F."/>
            <person name="Janssen P.H."/>
            <person name="Henrissat B."/>
            <person name="Coutinho P.M."/>
            <person name="Wu M."/>
            <person name="Xie G."/>
            <person name="Haft D.H."/>
            <person name="Sait M."/>
            <person name="Badger J."/>
            <person name="Barabote R.D."/>
            <person name="Bradley B."/>
            <person name="Brettin T.S."/>
            <person name="Brinkac L.M."/>
            <person name="Bruce D."/>
            <person name="Creasy T."/>
            <person name="Daugherty S.C."/>
            <person name="Davidsen T.M."/>
            <person name="DeBoy R.T."/>
            <person name="Detter J.C."/>
            <person name="Dodson R.J."/>
            <person name="Durkin A.S."/>
            <person name="Ganapathy A."/>
            <person name="Gwinn-Giglio M."/>
            <person name="Han C.S."/>
            <person name="Khouri H."/>
            <person name="Kiss H."/>
            <person name="Kothari S.P."/>
            <person name="Madupu R."/>
            <person name="Nelson K.E."/>
            <person name="Nelson W.C."/>
            <person name="Paulsen I."/>
            <person name="Penn K."/>
            <person name="Ren Q."/>
            <person name="Rosovitz M.J."/>
            <person name="Selengut J.D."/>
            <person name="Shrivastava S."/>
            <person name="Sullivan S.A."/>
            <person name="Tapia R."/>
            <person name="Thompson L.S."/>
            <person name="Watkins K.L."/>
            <person name="Yang Q."/>
            <person name="Yu C."/>
            <person name="Zafar N."/>
            <person name="Zhou L."/>
            <person name="Kuske C.R."/>
        </authorList>
    </citation>
    <scope>NUCLEOTIDE SEQUENCE [LARGE SCALE GENOMIC DNA]</scope>
    <source>
        <strain evidence="11 12">Ellin345</strain>
    </source>
</reference>
<dbReference type="KEGG" id="aba:Acid345_4350"/>
<dbReference type="InterPro" id="IPR014276">
    <property type="entry name" value="2-oxoglutarate_DH_E2"/>
</dbReference>
<sequence length="555" mass="58281">MPTDVIMPQMGESIFEGTITKWLKQPGDQVQRDEPLFEISTDKVDAEIPAPAAGILKEIKAQAGQTVQVNTVVAIIDAAGSATTSAPKPAAAAPPKSAPQPDGVSSSAPSTSAPSVPAAGPKTDVVMPQMGESIFEGTITKWLKNVGDTVQRDEPLFEISTDKVDAEIPAPVAGVLSEIKVQAGATVQVNTVVATIGGAAGASARAPQAAAPAPSAPAPAAPAPQAPAAAEPEEEEISASGDRVRTSPLVRKMAKEANVDLGKVRGTGMGGRITKEDIQAFVEKQKTAPTPTPQPQAAQPSAPAPAPSAPVAATPNKFAGTPGAIEPMSVMRKKIADHMVMSKRTSAHVHGVFEVDFTKIVKLREKNKNSFQEKTGLKLTYTPFYARAVAHALRAWPIINASVEGENIHYKKDINLGIAVALDWGLIVPVVKQADGLSFVGLQRAITDLGERARAKKLKPEDVQGGTFTITNPGIFGAKFGMPIISQPQLAILGIGAITKVPMVVTDKDGNDSIAIRSRCHISIGYDHRVIDGAVADQFMVVVRDYLQNWNEPLI</sequence>
<evidence type="ECO:0000259" key="9">
    <source>
        <dbReference type="PROSITE" id="PS50968"/>
    </source>
</evidence>
<accession>Q1IIF0</accession>
<name>Q1IIF0_KORVE</name>
<dbReference type="GO" id="GO:0031405">
    <property type="term" value="F:lipoic acid binding"/>
    <property type="evidence" value="ECO:0007669"/>
    <property type="project" value="TreeGrafter"/>
</dbReference>
<evidence type="ECO:0000256" key="3">
    <source>
        <dbReference type="ARBA" id="ARBA00011484"/>
    </source>
</evidence>
<dbReference type="InterPro" id="IPR023213">
    <property type="entry name" value="CAT-like_dom_sf"/>
</dbReference>
<dbReference type="Gene3D" id="2.40.50.100">
    <property type="match status" value="2"/>
</dbReference>
<dbReference type="SUPFAM" id="SSF52777">
    <property type="entry name" value="CoA-dependent acyltransferases"/>
    <property type="match status" value="1"/>
</dbReference>
<evidence type="ECO:0000256" key="6">
    <source>
        <dbReference type="ARBA" id="ARBA00023315"/>
    </source>
</evidence>
<dbReference type="InterPro" id="IPR004167">
    <property type="entry name" value="PSBD"/>
</dbReference>
<dbReference type="InterPro" id="IPR003016">
    <property type="entry name" value="2-oxoA_DH_lipoyl-BS"/>
</dbReference>
<dbReference type="EnsemblBacteria" id="ABF43350">
    <property type="protein sequence ID" value="ABF43350"/>
    <property type="gene ID" value="Acid345_4350"/>
</dbReference>
<feature type="region of interest" description="Disordered" evidence="8">
    <location>
        <begin position="208"/>
        <end position="245"/>
    </location>
</feature>
<dbReference type="Gene3D" id="3.30.559.10">
    <property type="entry name" value="Chloramphenicol acetyltransferase-like domain"/>
    <property type="match status" value="1"/>
</dbReference>
<organism evidence="11 12">
    <name type="scientific">Koribacter versatilis (strain Ellin345)</name>
    <dbReference type="NCBI Taxonomy" id="204669"/>
    <lineage>
        <taxon>Bacteria</taxon>
        <taxon>Pseudomonadati</taxon>
        <taxon>Acidobacteriota</taxon>
        <taxon>Terriglobia</taxon>
        <taxon>Terriglobales</taxon>
        <taxon>Candidatus Korobacteraceae</taxon>
        <taxon>Candidatus Korobacter</taxon>
    </lineage>
</organism>
<dbReference type="Proteomes" id="UP000002432">
    <property type="component" value="Chromosome"/>
</dbReference>
<dbReference type="EC" id="2.3.1.-" evidence="7"/>
<evidence type="ECO:0000256" key="1">
    <source>
        <dbReference type="ARBA" id="ARBA00001938"/>
    </source>
</evidence>
<evidence type="ECO:0000256" key="2">
    <source>
        <dbReference type="ARBA" id="ARBA00007317"/>
    </source>
</evidence>
<feature type="domain" description="Peripheral subunit-binding (PSBD)" evidence="10">
    <location>
        <begin position="245"/>
        <end position="282"/>
    </location>
</feature>
<feature type="region of interest" description="Disordered" evidence="8">
    <location>
        <begin position="286"/>
        <end position="312"/>
    </location>
</feature>
<dbReference type="PROSITE" id="PS51826">
    <property type="entry name" value="PSBD"/>
    <property type="match status" value="1"/>
</dbReference>
<proteinExistence type="inferred from homology"/>
<feature type="domain" description="Lipoyl-binding" evidence="9">
    <location>
        <begin position="122"/>
        <end position="197"/>
    </location>
</feature>
<dbReference type="InterPro" id="IPR050743">
    <property type="entry name" value="2-oxoacid_DH_E2_comp"/>
</dbReference>
<dbReference type="EMBL" id="CP000360">
    <property type="protein sequence ID" value="ABF43350.1"/>
    <property type="molecule type" value="Genomic_DNA"/>
</dbReference>
<feature type="compositionally biased region" description="Low complexity" evidence="8">
    <location>
        <begin position="84"/>
        <end position="95"/>
    </location>
</feature>
<dbReference type="Pfam" id="PF00198">
    <property type="entry name" value="2-oxoacid_dh"/>
    <property type="match status" value="1"/>
</dbReference>
<evidence type="ECO:0000313" key="11">
    <source>
        <dbReference type="EMBL" id="ABF43350.1"/>
    </source>
</evidence>
<evidence type="ECO:0000313" key="12">
    <source>
        <dbReference type="Proteomes" id="UP000002432"/>
    </source>
</evidence>
<dbReference type="FunFam" id="3.30.559.10:FF:000007">
    <property type="entry name" value="Dihydrolipoamide acetyltransferase component of pyruvate dehydrogenase complex"/>
    <property type="match status" value="1"/>
</dbReference>
<dbReference type="Pfam" id="PF02817">
    <property type="entry name" value="E3_binding"/>
    <property type="match status" value="1"/>
</dbReference>